<feature type="region of interest" description="Disordered" evidence="1">
    <location>
        <begin position="1"/>
        <end position="28"/>
    </location>
</feature>
<proteinExistence type="predicted"/>
<dbReference type="AlphaFoldDB" id="A0AAV5T4C9"/>
<protein>
    <submittedName>
        <fullName evidence="2">Uncharacterized protein</fullName>
    </submittedName>
</protein>
<gene>
    <name evidence="2" type="ORF">PENTCL1PPCAC_8716</name>
</gene>
<feature type="compositionally biased region" description="Polar residues" evidence="1">
    <location>
        <begin position="1"/>
        <end position="27"/>
    </location>
</feature>
<feature type="non-terminal residue" evidence="2">
    <location>
        <position position="83"/>
    </location>
</feature>
<dbReference type="Proteomes" id="UP001432027">
    <property type="component" value="Unassembled WGS sequence"/>
</dbReference>
<keyword evidence="3" id="KW-1185">Reference proteome</keyword>
<feature type="non-terminal residue" evidence="2">
    <location>
        <position position="1"/>
    </location>
</feature>
<dbReference type="EMBL" id="BTSX01000002">
    <property type="protein sequence ID" value="GMS86541.1"/>
    <property type="molecule type" value="Genomic_DNA"/>
</dbReference>
<name>A0AAV5T4C9_9BILA</name>
<evidence type="ECO:0000313" key="3">
    <source>
        <dbReference type="Proteomes" id="UP001432027"/>
    </source>
</evidence>
<evidence type="ECO:0000256" key="1">
    <source>
        <dbReference type="SAM" id="MobiDB-lite"/>
    </source>
</evidence>
<accession>A0AAV5T4C9</accession>
<organism evidence="2 3">
    <name type="scientific">Pristionchus entomophagus</name>
    <dbReference type="NCBI Taxonomy" id="358040"/>
    <lineage>
        <taxon>Eukaryota</taxon>
        <taxon>Metazoa</taxon>
        <taxon>Ecdysozoa</taxon>
        <taxon>Nematoda</taxon>
        <taxon>Chromadorea</taxon>
        <taxon>Rhabditida</taxon>
        <taxon>Rhabditina</taxon>
        <taxon>Diplogasteromorpha</taxon>
        <taxon>Diplogasteroidea</taxon>
        <taxon>Neodiplogasteridae</taxon>
        <taxon>Pristionchus</taxon>
    </lineage>
</organism>
<sequence length="83" mass="8831">PLFPPSNSYPSSTLIKPTDQATQSGERSSALRLDKLEGETACSIALNAAVAASIDIDKPRAGINVAATLLKSPEFARRYEQVN</sequence>
<reference evidence="2" key="1">
    <citation type="submission" date="2023-10" db="EMBL/GenBank/DDBJ databases">
        <title>Genome assembly of Pristionchus species.</title>
        <authorList>
            <person name="Yoshida K."/>
            <person name="Sommer R.J."/>
        </authorList>
    </citation>
    <scope>NUCLEOTIDE SEQUENCE</scope>
    <source>
        <strain evidence="2">RS0144</strain>
    </source>
</reference>
<evidence type="ECO:0000313" key="2">
    <source>
        <dbReference type="EMBL" id="GMS86541.1"/>
    </source>
</evidence>
<comment type="caution">
    <text evidence="2">The sequence shown here is derived from an EMBL/GenBank/DDBJ whole genome shotgun (WGS) entry which is preliminary data.</text>
</comment>